<dbReference type="OrthoDB" id="5619575at2759"/>
<evidence type="ECO:0000256" key="1">
    <source>
        <dbReference type="SAM" id="MobiDB-lite"/>
    </source>
</evidence>
<comment type="caution">
    <text evidence="2">The sequence shown here is derived from an EMBL/GenBank/DDBJ whole genome shotgun (WGS) entry which is preliminary data.</text>
</comment>
<name>A0A9W8B5Q7_9FUNG</name>
<accession>A0A9W8B5Q7</accession>
<proteinExistence type="predicted"/>
<feature type="compositionally biased region" description="Basic residues" evidence="1">
    <location>
        <begin position="27"/>
        <end position="36"/>
    </location>
</feature>
<keyword evidence="3" id="KW-1185">Reference proteome</keyword>
<evidence type="ECO:0000313" key="2">
    <source>
        <dbReference type="EMBL" id="KAJ1975359.1"/>
    </source>
</evidence>
<feature type="region of interest" description="Disordered" evidence="1">
    <location>
        <begin position="12"/>
        <end position="63"/>
    </location>
</feature>
<dbReference type="AlphaFoldDB" id="A0A9W8B5Q7"/>
<gene>
    <name evidence="2" type="ORF">H4R34_004366</name>
</gene>
<reference evidence="2" key="1">
    <citation type="submission" date="2022-07" db="EMBL/GenBank/DDBJ databases">
        <title>Phylogenomic reconstructions and comparative analyses of Kickxellomycotina fungi.</title>
        <authorList>
            <person name="Reynolds N.K."/>
            <person name="Stajich J.E."/>
            <person name="Barry K."/>
            <person name="Grigoriev I.V."/>
            <person name="Crous P."/>
            <person name="Smith M.E."/>
        </authorList>
    </citation>
    <scope>NUCLEOTIDE SEQUENCE</scope>
    <source>
        <strain evidence="2">RSA 567</strain>
    </source>
</reference>
<dbReference type="Proteomes" id="UP001151582">
    <property type="component" value="Unassembled WGS sequence"/>
</dbReference>
<dbReference type="EMBL" id="JANBQB010000536">
    <property type="protein sequence ID" value="KAJ1975359.1"/>
    <property type="molecule type" value="Genomic_DNA"/>
</dbReference>
<organism evidence="2 3">
    <name type="scientific">Dimargaris verticillata</name>
    <dbReference type="NCBI Taxonomy" id="2761393"/>
    <lineage>
        <taxon>Eukaryota</taxon>
        <taxon>Fungi</taxon>
        <taxon>Fungi incertae sedis</taxon>
        <taxon>Zoopagomycota</taxon>
        <taxon>Kickxellomycotina</taxon>
        <taxon>Dimargaritomycetes</taxon>
        <taxon>Dimargaritales</taxon>
        <taxon>Dimargaritaceae</taxon>
        <taxon>Dimargaris</taxon>
    </lineage>
</organism>
<protein>
    <submittedName>
        <fullName evidence="2">Uncharacterized protein</fullName>
    </submittedName>
</protein>
<sequence>MSHKITQKLLATVLQQTNEPQVPKQKEQRRKQRQTKGAKVDTRTGAVIKPAKRKRRENRQAYEDHNYTRLDELADQKKEMARLYKRNLAYYSQKHRPSALEQQYRAQLEKH</sequence>
<evidence type="ECO:0000313" key="3">
    <source>
        <dbReference type="Proteomes" id="UP001151582"/>
    </source>
</evidence>